<dbReference type="Proteomes" id="UP000242180">
    <property type="component" value="Unassembled WGS sequence"/>
</dbReference>
<keyword evidence="3 10" id="KW-0813">Transport</keyword>
<dbReference type="PIRSF" id="PIRSF009998">
    <property type="entry name" value="DLC7"/>
    <property type="match status" value="1"/>
</dbReference>
<accession>A0A1X2HCQ1</accession>
<keyword evidence="8 10" id="KW-0206">Cytoskeleton</keyword>
<evidence type="ECO:0000259" key="11">
    <source>
        <dbReference type="SMART" id="SM00960"/>
    </source>
</evidence>
<dbReference type="SMART" id="SM00960">
    <property type="entry name" value="Robl_LC7"/>
    <property type="match status" value="1"/>
</dbReference>
<dbReference type="Gene3D" id="3.30.450.30">
    <property type="entry name" value="Dynein light chain 2a, cytoplasmic"/>
    <property type="match status" value="1"/>
</dbReference>
<keyword evidence="4 10" id="KW-0963">Cytoplasm</keyword>
<feature type="domain" description="Roadblock/LAMTOR2" evidence="11">
    <location>
        <begin position="8"/>
        <end position="96"/>
    </location>
</feature>
<dbReference type="InterPro" id="IPR004942">
    <property type="entry name" value="Roadblock/LAMTOR2_dom"/>
</dbReference>
<evidence type="ECO:0000256" key="10">
    <source>
        <dbReference type="PIRNR" id="PIRNR009998"/>
    </source>
</evidence>
<evidence type="ECO:0000256" key="3">
    <source>
        <dbReference type="ARBA" id="ARBA00022448"/>
    </source>
</evidence>
<keyword evidence="6 10" id="KW-0243">Dynein</keyword>
<keyword evidence="7 10" id="KW-0505">Motor protein</keyword>
<comment type="caution">
    <text evidence="12">The sequence shown here is derived from an EMBL/GenBank/DDBJ whole genome shotgun (WGS) entry which is preliminary data.</text>
</comment>
<comment type="similarity">
    <text evidence="2 10">Belongs to the GAMAD family.</text>
</comment>
<evidence type="ECO:0000313" key="12">
    <source>
        <dbReference type="EMBL" id="ORY96530.1"/>
    </source>
</evidence>
<name>A0A1X2HCQ1_SYNRA</name>
<evidence type="ECO:0000256" key="9">
    <source>
        <dbReference type="ARBA" id="ARBA00025362"/>
    </source>
</evidence>
<organism evidence="12 13">
    <name type="scientific">Syncephalastrum racemosum</name>
    <name type="common">Filamentous fungus</name>
    <dbReference type="NCBI Taxonomy" id="13706"/>
    <lineage>
        <taxon>Eukaryota</taxon>
        <taxon>Fungi</taxon>
        <taxon>Fungi incertae sedis</taxon>
        <taxon>Mucoromycota</taxon>
        <taxon>Mucoromycotina</taxon>
        <taxon>Mucoromycetes</taxon>
        <taxon>Mucorales</taxon>
        <taxon>Syncephalastraceae</taxon>
        <taxon>Syncephalastrum</taxon>
    </lineage>
</organism>
<dbReference type="GO" id="GO:0005737">
    <property type="term" value="C:cytoplasm"/>
    <property type="evidence" value="ECO:0007669"/>
    <property type="project" value="UniProtKB-UniRule"/>
</dbReference>
<proteinExistence type="inferred from homology"/>
<dbReference type="PANTHER" id="PTHR10779">
    <property type="entry name" value="DYNEIN LIGHT CHAIN ROADBLOCK"/>
    <property type="match status" value="1"/>
</dbReference>
<dbReference type="FunFam" id="3.30.450.30:FF:000009">
    <property type="entry name" value="Dynein light chain roadblock"/>
    <property type="match status" value="1"/>
</dbReference>
<evidence type="ECO:0000256" key="2">
    <source>
        <dbReference type="ARBA" id="ARBA00007191"/>
    </source>
</evidence>
<evidence type="ECO:0000256" key="5">
    <source>
        <dbReference type="ARBA" id="ARBA00022701"/>
    </source>
</evidence>
<evidence type="ECO:0000256" key="8">
    <source>
        <dbReference type="ARBA" id="ARBA00023212"/>
    </source>
</evidence>
<evidence type="ECO:0000256" key="6">
    <source>
        <dbReference type="ARBA" id="ARBA00023017"/>
    </source>
</evidence>
<dbReference type="GO" id="GO:0005868">
    <property type="term" value="C:cytoplasmic dynein complex"/>
    <property type="evidence" value="ECO:0007669"/>
    <property type="project" value="UniProtKB-UniRule"/>
</dbReference>
<keyword evidence="13" id="KW-1185">Reference proteome</keyword>
<keyword evidence="5 10" id="KW-0493">Microtubule</keyword>
<dbReference type="Pfam" id="PF03259">
    <property type="entry name" value="Robl_LC7"/>
    <property type="match status" value="1"/>
</dbReference>
<gene>
    <name evidence="12" type="ORF">BCR43DRAFT_458226</name>
</gene>
<dbReference type="InParanoid" id="A0A1X2HCQ1"/>
<dbReference type="OrthoDB" id="9985637at2759"/>
<evidence type="ECO:0000256" key="4">
    <source>
        <dbReference type="ARBA" id="ARBA00022490"/>
    </source>
</evidence>
<dbReference type="EMBL" id="MCGN01000005">
    <property type="protein sequence ID" value="ORY96530.1"/>
    <property type="molecule type" value="Genomic_DNA"/>
</dbReference>
<dbReference type="GO" id="GO:0005874">
    <property type="term" value="C:microtubule"/>
    <property type="evidence" value="ECO:0007669"/>
    <property type="project" value="UniProtKB-UniRule"/>
</dbReference>
<dbReference type="GO" id="GO:0045505">
    <property type="term" value="F:dynein intermediate chain binding"/>
    <property type="evidence" value="ECO:0007669"/>
    <property type="project" value="UniProtKB-UniRule"/>
</dbReference>
<dbReference type="OMA" id="NEIMCAP"/>
<dbReference type="SUPFAM" id="SSF103196">
    <property type="entry name" value="Roadblock/LC7 domain"/>
    <property type="match status" value="1"/>
</dbReference>
<dbReference type="InterPro" id="IPR016561">
    <property type="entry name" value="DYNLRB1/2"/>
</dbReference>
<evidence type="ECO:0000313" key="13">
    <source>
        <dbReference type="Proteomes" id="UP000242180"/>
    </source>
</evidence>
<evidence type="ECO:0000256" key="7">
    <source>
        <dbReference type="ARBA" id="ARBA00023175"/>
    </source>
</evidence>
<dbReference type="GO" id="GO:0007018">
    <property type="term" value="P:microtubule-based movement"/>
    <property type="evidence" value="ECO:0007669"/>
    <property type="project" value="UniProtKB-UniRule"/>
</dbReference>
<evidence type="ECO:0000256" key="1">
    <source>
        <dbReference type="ARBA" id="ARBA00004245"/>
    </source>
</evidence>
<comment type="subcellular location">
    <subcellularLocation>
        <location evidence="1 10">Cytoplasm</location>
        <location evidence="1 10">Cytoskeleton</location>
    </subcellularLocation>
</comment>
<reference evidence="12 13" key="1">
    <citation type="submission" date="2016-07" db="EMBL/GenBank/DDBJ databases">
        <title>Pervasive Adenine N6-methylation of Active Genes in Fungi.</title>
        <authorList>
            <consortium name="DOE Joint Genome Institute"/>
            <person name="Mondo S.J."/>
            <person name="Dannebaum R.O."/>
            <person name="Kuo R.C."/>
            <person name="Labutti K."/>
            <person name="Haridas S."/>
            <person name="Kuo A."/>
            <person name="Salamov A."/>
            <person name="Ahrendt S.R."/>
            <person name="Lipzen A."/>
            <person name="Sullivan W."/>
            <person name="Andreopoulos W.B."/>
            <person name="Clum A."/>
            <person name="Lindquist E."/>
            <person name="Daum C."/>
            <person name="Ramamoorthy G.K."/>
            <person name="Gryganskyi A."/>
            <person name="Culley D."/>
            <person name="Magnuson J.K."/>
            <person name="James T.Y."/>
            <person name="O'Malley M.A."/>
            <person name="Stajich J.E."/>
            <person name="Spatafora J.W."/>
            <person name="Visel A."/>
            <person name="Grigoriev I.V."/>
        </authorList>
    </citation>
    <scope>NUCLEOTIDE SEQUENCE [LARGE SCALE GENOMIC DNA]</scope>
    <source>
        <strain evidence="12 13">NRRL 2496</strain>
    </source>
</reference>
<dbReference type="STRING" id="13706.A0A1X2HCQ1"/>
<protein>
    <recommendedName>
        <fullName evidence="10">Dynein light chain roadblock</fullName>
    </recommendedName>
</protein>
<sequence>MAVQASEIDDTLKRLSSRKGVKAVVILNSEGQAIRSTLDPDLTKQYGQLISNLAQQARSAVTTLDEQNDLTFLRVRTKKHEIMVAPDREYLLIVVQNPVETTQQATPQA</sequence>
<dbReference type="AlphaFoldDB" id="A0A1X2HCQ1"/>
<comment type="function">
    <text evidence="9">Acts as one of several non-catalytic accessory components of the cytoplasmic dynein 1 complex that are thought to be involved in linking dynein to cargos and to adapter proteins that regulate dynein function. Cytoplasmic dynein 1 acts as a motor for the intracellular retrograde motility of vesicles and organelles along microtubules.</text>
</comment>